<gene>
    <name evidence="1" type="ORF">MEDL_20661</name>
</gene>
<reference evidence="1" key="1">
    <citation type="submission" date="2021-03" db="EMBL/GenBank/DDBJ databases">
        <authorList>
            <person name="Bekaert M."/>
        </authorList>
    </citation>
    <scope>NUCLEOTIDE SEQUENCE</scope>
</reference>
<organism evidence="1 2">
    <name type="scientific">Mytilus edulis</name>
    <name type="common">Blue mussel</name>
    <dbReference type="NCBI Taxonomy" id="6550"/>
    <lineage>
        <taxon>Eukaryota</taxon>
        <taxon>Metazoa</taxon>
        <taxon>Spiralia</taxon>
        <taxon>Lophotrochozoa</taxon>
        <taxon>Mollusca</taxon>
        <taxon>Bivalvia</taxon>
        <taxon>Autobranchia</taxon>
        <taxon>Pteriomorphia</taxon>
        <taxon>Mytilida</taxon>
        <taxon>Mytiloidea</taxon>
        <taxon>Mytilidae</taxon>
        <taxon>Mytilinae</taxon>
        <taxon>Mytilus</taxon>
    </lineage>
</organism>
<dbReference type="EMBL" id="CAJPWZ010001046">
    <property type="protein sequence ID" value="CAG2206269.1"/>
    <property type="molecule type" value="Genomic_DNA"/>
</dbReference>
<comment type="caution">
    <text evidence="1">The sequence shown here is derived from an EMBL/GenBank/DDBJ whole genome shotgun (WGS) entry which is preliminary data.</text>
</comment>
<evidence type="ECO:0000313" key="1">
    <source>
        <dbReference type="EMBL" id="CAG2206269.1"/>
    </source>
</evidence>
<sequence length="212" mass="24570">MENHEPPTSKTVTNEDVDEDLFSDIVTRFTEIFFPTSSVGIHVWKYGVSGTGRRKSIWMDEKIVGSIHNTHYYEYIPRGAPNPVLLMFSEVKRFPVQESEDTDTWISRKLPKTVLEQVGTELVAECFSSAFLPNVLGVICMRTEVIFVYLSIASDHVKAIRNKEEIGNQKACIHYTETFDIMKREDRKQINELLFWLGCVQKGNLHRYYLKQ</sequence>
<proteinExistence type="predicted"/>
<dbReference type="OrthoDB" id="6126197at2759"/>
<name>A0A8S3RA73_MYTED</name>
<dbReference type="AlphaFoldDB" id="A0A8S3RA73"/>
<dbReference type="Proteomes" id="UP000683360">
    <property type="component" value="Unassembled WGS sequence"/>
</dbReference>
<protein>
    <submittedName>
        <fullName evidence="1">Uncharacterized protein</fullName>
    </submittedName>
</protein>
<accession>A0A8S3RA73</accession>
<keyword evidence="2" id="KW-1185">Reference proteome</keyword>
<evidence type="ECO:0000313" key="2">
    <source>
        <dbReference type="Proteomes" id="UP000683360"/>
    </source>
</evidence>